<protein>
    <submittedName>
        <fullName evidence="5">Anaerobic glycerol-3-phosphate dehydrogenase subunit B</fullName>
        <ecNumber evidence="5">1.1.5.3</ecNumber>
    </submittedName>
</protein>
<dbReference type="Proteomes" id="UP000823631">
    <property type="component" value="Unassembled WGS sequence"/>
</dbReference>
<evidence type="ECO:0000256" key="1">
    <source>
        <dbReference type="ARBA" id="ARBA00022630"/>
    </source>
</evidence>
<evidence type="ECO:0000256" key="3">
    <source>
        <dbReference type="ARBA" id="ARBA00023002"/>
    </source>
</evidence>
<evidence type="ECO:0000313" key="6">
    <source>
        <dbReference type="Proteomes" id="UP000823631"/>
    </source>
</evidence>
<dbReference type="SUPFAM" id="SSF51905">
    <property type="entry name" value="FAD/NAD(P)-binding domain"/>
    <property type="match status" value="1"/>
</dbReference>
<evidence type="ECO:0000256" key="2">
    <source>
        <dbReference type="ARBA" id="ARBA00022643"/>
    </source>
</evidence>
<comment type="caution">
    <text evidence="5">The sequence shown here is derived from an EMBL/GenBank/DDBJ whole genome shotgun (WGS) entry which is preliminary data.</text>
</comment>
<dbReference type="EMBL" id="JADINH010000124">
    <property type="protein sequence ID" value="MBO8415866.1"/>
    <property type="molecule type" value="Genomic_DNA"/>
</dbReference>
<sequence length="417" mass="44873">MEKSDVVVIGGGIAGLLCSIWAAKRGKSVRLLTYGQGALTVAGGIIDLYGYDEDGSEVVDPIKAAASLKAPHPYAVVGAKMLQQAVDAFIKLTAEVGYPYVGDGHTNLKVPTAIGSFKNSGLAPRCLDGKVFDEAENIMVVGFNLLKDYFPELIANGYREYFEGSKNVSERKVKLAFAQGQGYRDVSALDVARELDKPEQVLNVIAQLKPSVKPNSVLVFPPVLGEKPDYKIWEQLEQELNCKVVETSSMPPSVTGLRLDNLLKRTARDLGVDIIEKAHVLSSRVEDGRCLEVCTQNYGRKLYYSADDFVLATGGVFGGGLKASMGKMTEPIFNLEIEVPADQADWSYQHLFAGKAQPFAAYGVKVNDKLNPLNADGSVAVSNLKVIGRALAGYDFCFEKSGNGVCLATAYAAAALL</sequence>
<feature type="domain" description="FAD-dependent oxidoreductase 2 FAD-binding" evidence="4">
    <location>
        <begin position="5"/>
        <end position="405"/>
    </location>
</feature>
<keyword evidence="3 5" id="KW-0560">Oxidoreductase</keyword>
<reference evidence="5" key="2">
    <citation type="journal article" date="2021" name="PeerJ">
        <title>Extensive microbial diversity within the chicken gut microbiome revealed by metagenomics and culture.</title>
        <authorList>
            <person name="Gilroy R."/>
            <person name="Ravi A."/>
            <person name="Getino M."/>
            <person name="Pursley I."/>
            <person name="Horton D.L."/>
            <person name="Alikhan N.F."/>
            <person name="Baker D."/>
            <person name="Gharbi K."/>
            <person name="Hall N."/>
            <person name="Watson M."/>
            <person name="Adriaenssens E.M."/>
            <person name="Foster-Nyarko E."/>
            <person name="Jarju S."/>
            <person name="Secka A."/>
            <person name="Antonio M."/>
            <person name="Oren A."/>
            <person name="Chaudhuri R.R."/>
            <person name="La Ragione R."/>
            <person name="Hildebrand F."/>
            <person name="Pallen M.J."/>
        </authorList>
    </citation>
    <scope>NUCLEOTIDE SEQUENCE</scope>
    <source>
        <strain evidence="5">17213</strain>
    </source>
</reference>
<accession>A0A9D9GTB5</accession>
<dbReference type="NCBIfam" id="TIGR03378">
    <property type="entry name" value="glycerol3P_GlpB"/>
    <property type="match status" value="1"/>
</dbReference>
<dbReference type="GO" id="GO:0009331">
    <property type="term" value="C:glycerol-3-phosphate dehydrogenase (FAD) complex"/>
    <property type="evidence" value="ECO:0007669"/>
    <property type="project" value="InterPro"/>
</dbReference>
<proteinExistence type="predicted"/>
<dbReference type="EC" id="1.1.5.3" evidence="5"/>
<dbReference type="AlphaFoldDB" id="A0A9D9GTB5"/>
<evidence type="ECO:0000259" key="4">
    <source>
        <dbReference type="Pfam" id="PF00890"/>
    </source>
</evidence>
<dbReference type="GO" id="GO:0004368">
    <property type="term" value="F:glycerol-3-phosphate dehydrogenase (quinone) activity"/>
    <property type="evidence" value="ECO:0007669"/>
    <property type="project" value="UniProtKB-EC"/>
</dbReference>
<name>A0A9D9GTB5_9GAMM</name>
<dbReference type="PIRSF" id="PIRSF000141">
    <property type="entry name" value="Anaerobic_G3P_dh"/>
    <property type="match status" value="1"/>
</dbReference>
<evidence type="ECO:0000313" key="5">
    <source>
        <dbReference type="EMBL" id="MBO8415866.1"/>
    </source>
</evidence>
<dbReference type="Gene3D" id="3.50.50.60">
    <property type="entry name" value="FAD/NAD(P)-binding domain"/>
    <property type="match status" value="2"/>
</dbReference>
<keyword evidence="2" id="KW-0288">FMN</keyword>
<organism evidence="5 6">
    <name type="scientific">Candidatus Avisuccinivibrio stercorigallinarum</name>
    <dbReference type="NCBI Taxonomy" id="2840704"/>
    <lineage>
        <taxon>Bacteria</taxon>
        <taxon>Pseudomonadati</taxon>
        <taxon>Pseudomonadota</taxon>
        <taxon>Gammaproteobacteria</taxon>
        <taxon>Aeromonadales</taxon>
        <taxon>Succinivibrionaceae</taxon>
        <taxon>Succinivibrionaceae incertae sedis</taxon>
        <taxon>Candidatus Avisuccinivibrio</taxon>
    </lineage>
</organism>
<reference evidence="5" key="1">
    <citation type="submission" date="2020-10" db="EMBL/GenBank/DDBJ databases">
        <authorList>
            <person name="Gilroy R."/>
        </authorList>
    </citation>
    <scope>NUCLEOTIDE SEQUENCE</scope>
    <source>
        <strain evidence="5">17213</strain>
    </source>
</reference>
<keyword evidence="1" id="KW-0285">Flavoprotein</keyword>
<dbReference type="InterPro" id="IPR036188">
    <property type="entry name" value="FAD/NAD-bd_sf"/>
</dbReference>
<gene>
    <name evidence="5" type="primary">glpB</name>
    <name evidence="5" type="ORF">IAB19_05760</name>
</gene>
<dbReference type="Pfam" id="PF00890">
    <property type="entry name" value="FAD_binding_2"/>
    <property type="match status" value="1"/>
</dbReference>
<dbReference type="InterPro" id="IPR009158">
    <property type="entry name" value="G3P_DH_GlpB_su"/>
</dbReference>
<dbReference type="InterPro" id="IPR003953">
    <property type="entry name" value="FAD-dep_OxRdtase_2_FAD-bd"/>
</dbReference>